<sequence length="40" mass="4494">MGQDDTGLFLDGNWYLTDDGRCVKIKRRRLPLSTGLSTGH</sequence>
<evidence type="ECO:0000313" key="2">
    <source>
        <dbReference type="Proteomes" id="UP001470023"/>
    </source>
</evidence>
<comment type="caution">
    <text evidence="1">The sequence shown here is derived from an EMBL/GenBank/DDBJ whole genome shotgun (WGS) entry which is preliminary data.</text>
</comment>
<dbReference type="EMBL" id="JBEPAZ010000019">
    <property type="protein sequence ID" value="MER6430490.1"/>
    <property type="molecule type" value="Genomic_DNA"/>
</dbReference>
<gene>
    <name evidence="1" type="ORF">ABT272_22520</name>
</gene>
<reference evidence="1 2" key="1">
    <citation type="submission" date="2024-06" db="EMBL/GenBank/DDBJ databases">
        <title>The Natural Products Discovery Center: Release of the First 8490 Sequenced Strains for Exploring Actinobacteria Biosynthetic Diversity.</title>
        <authorList>
            <person name="Kalkreuter E."/>
            <person name="Kautsar S.A."/>
            <person name="Yang D."/>
            <person name="Bader C.D."/>
            <person name="Teijaro C.N."/>
            <person name="Fluegel L."/>
            <person name="Davis C.M."/>
            <person name="Simpson J.R."/>
            <person name="Lauterbach L."/>
            <person name="Steele A.D."/>
            <person name="Gui C."/>
            <person name="Meng S."/>
            <person name="Li G."/>
            <person name="Viehrig K."/>
            <person name="Ye F."/>
            <person name="Su P."/>
            <person name="Kiefer A.F."/>
            <person name="Nichols A."/>
            <person name="Cepeda A.J."/>
            <person name="Yan W."/>
            <person name="Fan B."/>
            <person name="Jiang Y."/>
            <person name="Adhikari A."/>
            <person name="Zheng C.-J."/>
            <person name="Schuster L."/>
            <person name="Cowan T.M."/>
            <person name="Smanski M.J."/>
            <person name="Chevrette M.G."/>
            <person name="De Carvalho L.P.S."/>
            <person name="Shen B."/>
        </authorList>
    </citation>
    <scope>NUCLEOTIDE SEQUENCE [LARGE SCALE GENOMIC DNA]</scope>
    <source>
        <strain evidence="1 2">NPDC001166</strain>
    </source>
</reference>
<dbReference type="RefSeq" id="WP_351945193.1">
    <property type="nucleotide sequence ID" value="NZ_JBEOZW010000017.1"/>
</dbReference>
<dbReference type="Proteomes" id="UP001470023">
    <property type="component" value="Unassembled WGS sequence"/>
</dbReference>
<evidence type="ECO:0000313" key="1">
    <source>
        <dbReference type="EMBL" id="MER6430490.1"/>
    </source>
</evidence>
<proteinExistence type="predicted"/>
<accession>A0ABV1UA77</accession>
<protein>
    <submittedName>
        <fullName evidence="1">Uncharacterized protein</fullName>
    </submittedName>
</protein>
<organism evidence="1 2">
    <name type="scientific">Streptomyces sp. 900105245</name>
    <dbReference type="NCBI Taxonomy" id="3154379"/>
    <lineage>
        <taxon>Bacteria</taxon>
        <taxon>Bacillati</taxon>
        <taxon>Actinomycetota</taxon>
        <taxon>Actinomycetes</taxon>
        <taxon>Kitasatosporales</taxon>
        <taxon>Streptomycetaceae</taxon>
        <taxon>Streptomyces</taxon>
    </lineage>
</organism>
<keyword evidence="2" id="KW-1185">Reference proteome</keyword>
<name>A0ABV1UA77_9ACTN</name>